<dbReference type="InterPro" id="IPR043132">
    <property type="entry name" value="BCAT-like_C"/>
</dbReference>
<proteinExistence type="predicted"/>
<keyword evidence="2" id="KW-1185">Reference proteome</keyword>
<dbReference type="Pfam" id="PF01063">
    <property type="entry name" value="Aminotran_4"/>
    <property type="match status" value="1"/>
</dbReference>
<evidence type="ECO:0000313" key="2">
    <source>
        <dbReference type="Proteomes" id="UP001497512"/>
    </source>
</evidence>
<dbReference type="Proteomes" id="UP001497512">
    <property type="component" value="Chromosome 3"/>
</dbReference>
<organism evidence="1 2">
    <name type="scientific">Sphagnum troendelagicum</name>
    <dbReference type="NCBI Taxonomy" id="128251"/>
    <lineage>
        <taxon>Eukaryota</taxon>
        <taxon>Viridiplantae</taxon>
        <taxon>Streptophyta</taxon>
        <taxon>Embryophyta</taxon>
        <taxon>Bryophyta</taxon>
        <taxon>Sphagnophytina</taxon>
        <taxon>Sphagnopsida</taxon>
        <taxon>Sphagnales</taxon>
        <taxon>Sphagnaceae</taxon>
        <taxon>Sphagnum</taxon>
    </lineage>
</organism>
<dbReference type="Gene3D" id="3.20.10.10">
    <property type="entry name" value="D-amino Acid Aminotransferase, subunit A, domain 2"/>
    <property type="match status" value="1"/>
</dbReference>
<name>A0ABP0UFP6_9BRYO</name>
<sequence length="360" mass="40469">MMMRMNSIAGGSWGVQVQRGLVDEVTDVERPGAGAFLSSSPKGAYTVTRSNNDGSTIFLWRRHMQRLVQSMMLLAEAMPSKFPEPPASISTLEHLIFPSLQAGLCRALELRKPAEEISISILAYRNEEFESCCKKKLECEWEIGVHLSRYLPRPLSTAVDTAIMGPSRELPLAKFSLWVDTRRFLEKSKPLSVSEIILSDDGDLLLEGSVTNFFVVAESRAYSKDCNYDERRDSRNQWEGIEVQTAALKDGVLPGVIRQLVIEVCRLQGIPILEVAPSWESRHTWREAFVTSSLRLVQPVASIQRPIAWDLTRSSDAWKTCEWTCHSLDTSLGSVTQRIQSLVIEKATQENLQIDDILSL</sequence>
<dbReference type="PANTHER" id="PTHR47703">
    <property type="entry name" value="D-AMINOACID AMINOTRANSFERASE-LIKE PLP-DEPENDENT ENZYMES SUPERFAMILY PROTEIN"/>
    <property type="match status" value="1"/>
</dbReference>
<evidence type="ECO:0008006" key="3">
    <source>
        <dbReference type="Google" id="ProtNLM"/>
    </source>
</evidence>
<accession>A0ABP0UFP6</accession>
<evidence type="ECO:0000313" key="1">
    <source>
        <dbReference type="EMBL" id="CAK9220114.1"/>
    </source>
</evidence>
<gene>
    <name evidence="1" type="ORF">CSSPTR1EN2_LOCUS15183</name>
</gene>
<dbReference type="InterPro" id="IPR001544">
    <property type="entry name" value="Aminotrans_IV"/>
</dbReference>
<reference evidence="1" key="1">
    <citation type="submission" date="2024-02" db="EMBL/GenBank/DDBJ databases">
        <authorList>
            <consortium name="ELIXIR-Norway"/>
            <consortium name="Elixir Norway"/>
        </authorList>
    </citation>
    <scope>NUCLEOTIDE SEQUENCE</scope>
</reference>
<dbReference type="PANTHER" id="PTHR47703:SF2">
    <property type="entry name" value="D-AMINOACID AMINOTRANSFERASE-LIKE PLP-DEPENDENT ENZYMES SUPERFAMILY PROTEIN"/>
    <property type="match status" value="1"/>
</dbReference>
<dbReference type="InterPro" id="IPR036038">
    <property type="entry name" value="Aminotransferase-like"/>
</dbReference>
<dbReference type="EMBL" id="OZ019895">
    <property type="protein sequence ID" value="CAK9220114.1"/>
    <property type="molecule type" value="Genomic_DNA"/>
</dbReference>
<protein>
    <recommendedName>
        <fullName evidence="3">Class IV aminotransferase</fullName>
    </recommendedName>
</protein>
<dbReference type="SUPFAM" id="SSF56752">
    <property type="entry name" value="D-aminoacid aminotransferase-like PLP-dependent enzymes"/>
    <property type="match status" value="1"/>
</dbReference>